<keyword evidence="2" id="KW-1133">Transmembrane helix</keyword>
<feature type="transmembrane region" description="Helical" evidence="2">
    <location>
        <begin position="414"/>
        <end position="434"/>
    </location>
</feature>
<feature type="transmembrane region" description="Helical" evidence="2">
    <location>
        <begin position="480"/>
        <end position="498"/>
    </location>
</feature>
<feature type="compositionally biased region" description="Gly residues" evidence="1">
    <location>
        <begin position="291"/>
        <end position="301"/>
    </location>
</feature>
<keyword evidence="2" id="KW-0812">Transmembrane</keyword>
<feature type="transmembrane region" description="Helical" evidence="2">
    <location>
        <begin position="455"/>
        <end position="474"/>
    </location>
</feature>
<dbReference type="RefSeq" id="WP_377184813.1">
    <property type="nucleotide sequence ID" value="NZ_JBHUOG010000002.1"/>
</dbReference>
<evidence type="ECO:0000313" key="3">
    <source>
        <dbReference type="EMBL" id="MFD2795080.1"/>
    </source>
</evidence>
<feature type="compositionally biased region" description="Low complexity" evidence="1">
    <location>
        <begin position="305"/>
        <end position="319"/>
    </location>
</feature>
<evidence type="ECO:0000313" key="4">
    <source>
        <dbReference type="Proteomes" id="UP001597479"/>
    </source>
</evidence>
<evidence type="ECO:0000256" key="1">
    <source>
        <dbReference type="SAM" id="MobiDB-lite"/>
    </source>
</evidence>
<dbReference type="EMBL" id="JBHUOG010000002">
    <property type="protein sequence ID" value="MFD2795080.1"/>
    <property type="molecule type" value="Genomic_DNA"/>
</dbReference>
<name>A0ABW5VX06_9MICO</name>
<comment type="caution">
    <text evidence="3">The sequence shown here is derived from an EMBL/GenBank/DDBJ whole genome shotgun (WGS) entry which is preliminary data.</text>
</comment>
<evidence type="ECO:0000256" key="2">
    <source>
        <dbReference type="SAM" id="Phobius"/>
    </source>
</evidence>
<accession>A0ABW5VX06</accession>
<sequence length="512" mass="54029">MTTTVSVTPESDRDRPRPPGAGRPEGRPRWFGALLLRLHFYAGLLVGPFILVAAVSGALYALTPAIEQGVYRHELRAPVTDTQLTLAEQTEIARSHIGDAAATPSAVRPAPEPGDTTRIMFADEGLGESESRAVFVDPGTGEVRGDLTVYGTSGALPLRAWLDQLHRNLHLGDVGRLYSELAASWLGIVAVAGLGLWIRRIRRSGTKKDFVRPGRGRTGYRRLFTWHTSVGIWVLLGALFLSATGITWSQHAGSNVDTLRAAFDWSTPGVDARLPGGGTEQGAADGDGDGDSGNGSGSGGEHAGHGTAEPGTAEPGAGGAADPALLDAVLATAEAVNINTGLVEITPPAEPGTAWVVQEIQRSYPTEVDAVAVDPGTMQVLHRVDFAEFPLAAKLARWGIDAHMGSLFGLPNQLVLFLLAGGIATMVVLGYLMWWKRRPTREPRPLAGTPPRRGVLRGAPWWGIAAVLGVAVALGWWLPLVGWTLAGFVVADVLVGLLRRPGRGAVSPGRPG</sequence>
<gene>
    <name evidence="3" type="ORF">ACFS27_16090</name>
</gene>
<organism evidence="3 4">
    <name type="scientific">Promicromonospora vindobonensis</name>
    <dbReference type="NCBI Taxonomy" id="195748"/>
    <lineage>
        <taxon>Bacteria</taxon>
        <taxon>Bacillati</taxon>
        <taxon>Actinomycetota</taxon>
        <taxon>Actinomycetes</taxon>
        <taxon>Micrococcales</taxon>
        <taxon>Promicromonosporaceae</taxon>
        <taxon>Promicromonospora</taxon>
    </lineage>
</organism>
<dbReference type="Pfam" id="PF03929">
    <property type="entry name" value="PepSY_TM"/>
    <property type="match status" value="1"/>
</dbReference>
<keyword evidence="4" id="KW-1185">Reference proteome</keyword>
<keyword evidence="2" id="KW-0472">Membrane</keyword>
<proteinExistence type="predicted"/>
<dbReference type="Proteomes" id="UP001597479">
    <property type="component" value="Unassembled WGS sequence"/>
</dbReference>
<feature type="transmembrane region" description="Helical" evidence="2">
    <location>
        <begin position="223"/>
        <end position="248"/>
    </location>
</feature>
<feature type="region of interest" description="Disordered" evidence="1">
    <location>
        <begin position="270"/>
        <end position="319"/>
    </location>
</feature>
<dbReference type="PANTHER" id="PTHR34219:SF1">
    <property type="entry name" value="PEPSY DOMAIN-CONTAINING PROTEIN"/>
    <property type="match status" value="1"/>
</dbReference>
<dbReference type="InterPro" id="IPR005625">
    <property type="entry name" value="PepSY-ass_TM"/>
</dbReference>
<protein>
    <submittedName>
        <fullName evidence="3">PepSY-associated TM helix domain-containing protein</fullName>
    </submittedName>
</protein>
<feature type="region of interest" description="Disordered" evidence="1">
    <location>
        <begin position="1"/>
        <end position="26"/>
    </location>
</feature>
<reference evidence="4" key="1">
    <citation type="journal article" date="2019" name="Int. J. Syst. Evol. Microbiol.">
        <title>The Global Catalogue of Microorganisms (GCM) 10K type strain sequencing project: providing services to taxonomists for standard genome sequencing and annotation.</title>
        <authorList>
            <consortium name="The Broad Institute Genomics Platform"/>
            <consortium name="The Broad Institute Genome Sequencing Center for Infectious Disease"/>
            <person name="Wu L."/>
            <person name="Ma J."/>
        </authorList>
    </citation>
    <scope>NUCLEOTIDE SEQUENCE [LARGE SCALE GENOMIC DNA]</scope>
    <source>
        <strain evidence="4">CCM 7044</strain>
    </source>
</reference>
<feature type="transmembrane region" description="Helical" evidence="2">
    <location>
        <begin position="38"/>
        <end position="62"/>
    </location>
</feature>
<feature type="transmembrane region" description="Helical" evidence="2">
    <location>
        <begin position="177"/>
        <end position="198"/>
    </location>
</feature>
<dbReference type="PANTHER" id="PTHR34219">
    <property type="entry name" value="IRON-REGULATED INNER MEMBRANE PROTEIN-RELATED"/>
    <property type="match status" value="1"/>
</dbReference>